<dbReference type="OrthoDB" id="332137at2759"/>
<organism evidence="2 3">
    <name type="scientific">Eimeria tenella</name>
    <name type="common">Coccidian parasite</name>
    <dbReference type="NCBI Taxonomy" id="5802"/>
    <lineage>
        <taxon>Eukaryota</taxon>
        <taxon>Sar</taxon>
        <taxon>Alveolata</taxon>
        <taxon>Apicomplexa</taxon>
        <taxon>Conoidasida</taxon>
        <taxon>Coccidia</taxon>
        <taxon>Eucoccidiorida</taxon>
        <taxon>Eimeriorina</taxon>
        <taxon>Eimeriidae</taxon>
        <taxon>Eimeria</taxon>
    </lineage>
</organism>
<protein>
    <submittedName>
        <fullName evidence="2">Uncharacterized protein</fullName>
    </submittedName>
</protein>
<proteinExistence type="predicted"/>
<evidence type="ECO:0000256" key="1">
    <source>
        <dbReference type="SAM" id="Coils"/>
    </source>
</evidence>
<dbReference type="EMBL" id="HG675682">
    <property type="protein sequence ID" value="CDJ41935.1"/>
    <property type="molecule type" value="Genomic_DNA"/>
</dbReference>
<feature type="coiled-coil region" evidence="1">
    <location>
        <begin position="49"/>
        <end position="123"/>
    </location>
</feature>
<evidence type="ECO:0000313" key="3">
    <source>
        <dbReference type="Proteomes" id="UP000030747"/>
    </source>
</evidence>
<dbReference type="VEuPathDB" id="ToxoDB:ETH2_0538200"/>
<dbReference type="GeneID" id="25253558"/>
<dbReference type="AlphaFoldDB" id="U6L2G1"/>
<keyword evidence="3" id="KW-1185">Reference proteome</keyword>
<accession>U6L2G1</accession>
<reference evidence="2" key="1">
    <citation type="submission" date="2013-10" db="EMBL/GenBank/DDBJ databases">
        <title>Genomic analysis of the causative agents of coccidiosis in chickens.</title>
        <authorList>
            <person name="Reid A.J."/>
            <person name="Blake D."/>
            <person name="Billington K."/>
            <person name="Browne H."/>
            <person name="Dunn M."/>
            <person name="Hung S."/>
            <person name="Kawahara F."/>
            <person name="Miranda-Saavedra D."/>
            <person name="Mourier T."/>
            <person name="Nagra H."/>
            <person name="Otto T.D."/>
            <person name="Rawlings N."/>
            <person name="Sanchez A."/>
            <person name="Sanders M."/>
            <person name="Subramaniam C."/>
            <person name="Tay Y."/>
            <person name="Dear P."/>
            <person name="Doerig C."/>
            <person name="Gruber A."/>
            <person name="Parkinson J."/>
            <person name="Shirley M."/>
            <person name="Wan K.L."/>
            <person name="Berriman M."/>
            <person name="Tomley F."/>
            <person name="Pain A."/>
        </authorList>
    </citation>
    <scope>NUCLEOTIDE SEQUENCE [LARGE SCALE GENOMIC DNA]</scope>
    <source>
        <strain evidence="2">Houghton</strain>
    </source>
</reference>
<dbReference type="Proteomes" id="UP000030747">
    <property type="component" value="Unassembled WGS sequence"/>
</dbReference>
<dbReference type="VEuPathDB" id="ToxoDB:ETH_00022230"/>
<gene>
    <name evidence="2" type="ORF">ETH_00022230</name>
</gene>
<sequence>MCLCLQFWLKFAPVLNSGKAWRRRLLEAERGGAAAAAAAAAGGAAAAAADLLQGLNAEEQQAAENLIEEERRKRSHLVVKYLQGLQTREKEEKKFRAALRAQLEELRDELFAASEAVAAATSRRAAAAAAAAHCSKWLLRDTIDRAKTAVSSMQSFVCCALELPGAAAAATGDVPPYTAAQKQLKLVKAMLQHGADNK</sequence>
<evidence type="ECO:0000313" key="2">
    <source>
        <dbReference type="EMBL" id="CDJ41935.1"/>
    </source>
</evidence>
<keyword evidence="1" id="KW-0175">Coiled coil</keyword>
<name>U6L2G1_EIMTE</name>
<dbReference type="RefSeq" id="XP_013232685.1">
    <property type="nucleotide sequence ID" value="XM_013377231.1"/>
</dbReference>
<reference evidence="2" key="2">
    <citation type="submission" date="2013-10" db="EMBL/GenBank/DDBJ databases">
        <authorList>
            <person name="Aslett M."/>
        </authorList>
    </citation>
    <scope>NUCLEOTIDE SEQUENCE [LARGE SCALE GENOMIC DNA]</scope>
    <source>
        <strain evidence="2">Houghton</strain>
    </source>
</reference>
<feature type="non-terminal residue" evidence="2">
    <location>
        <position position="198"/>
    </location>
</feature>